<dbReference type="AlphaFoldDB" id="A0A9P8CB17"/>
<dbReference type="SUPFAM" id="SSF53383">
    <property type="entry name" value="PLP-dependent transferases"/>
    <property type="match status" value="1"/>
</dbReference>
<dbReference type="EMBL" id="MU254425">
    <property type="protein sequence ID" value="KAG9240508.1"/>
    <property type="molecule type" value="Genomic_DNA"/>
</dbReference>
<dbReference type="GO" id="GO:0019346">
    <property type="term" value="P:transsulfuration"/>
    <property type="evidence" value="ECO:0007669"/>
    <property type="project" value="InterPro"/>
</dbReference>
<keyword evidence="5" id="KW-1185">Reference proteome</keyword>
<dbReference type="InterPro" id="IPR051750">
    <property type="entry name" value="Trans-sulfuration_enzymes"/>
</dbReference>
<accession>A0A9P8CB17</accession>
<evidence type="ECO:0000313" key="4">
    <source>
        <dbReference type="EMBL" id="KAG9240508.1"/>
    </source>
</evidence>
<comment type="cofactor">
    <cofactor evidence="1 3">
        <name>pyridoxal 5'-phosphate</name>
        <dbReference type="ChEBI" id="CHEBI:597326"/>
    </cofactor>
</comment>
<evidence type="ECO:0000256" key="1">
    <source>
        <dbReference type="ARBA" id="ARBA00001933"/>
    </source>
</evidence>
<evidence type="ECO:0000256" key="2">
    <source>
        <dbReference type="ARBA" id="ARBA00022898"/>
    </source>
</evidence>
<organism evidence="4 5">
    <name type="scientific">Calycina marina</name>
    <dbReference type="NCBI Taxonomy" id="1763456"/>
    <lineage>
        <taxon>Eukaryota</taxon>
        <taxon>Fungi</taxon>
        <taxon>Dikarya</taxon>
        <taxon>Ascomycota</taxon>
        <taxon>Pezizomycotina</taxon>
        <taxon>Leotiomycetes</taxon>
        <taxon>Helotiales</taxon>
        <taxon>Pezizellaceae</taxon>
        <taxon>Calycina</taxon>
    </lineage>
</organism>
<comment type="caution">
    <text evidence="4">The sequence shown here is derived from an EMBL/GenBank/DDBJ whole genome shotgun (WGS) entry which is preliminary data.</text>
</comment>
<dbReference type="InterPro" id="IPR015422">
    <property type="entry name" value="PyrdxlP-dep_Trfase_small"/>
</dbReference>
<dbReference type="InterPro" id="IPR015421">
    <property type="entry name" value="PyrdxlP-dep_Trfase_major"/>
</dbReference>
<keyword evidence="2 3" id="KW-0663">Pyridoxal phosphate</keyword>
<proteinExistence type="inferred from homology"/>
<dbReference type="PANTHER" id="PTHR42699">
    <property type="match status" value="1"/>
</dbReference>
<evidence type="ECO:0000313" key="5">
    <source>
        <dbReference type="Proteomes" id="UP000887226"/>
    </source>
</evidence>
<name>A0A9P8CB17_9HELO</name>
<evidence type="ECO:0000256" key="3">
    <source>
        <dbReference type="RuleBase" id="RU362118"/>
    </source>
</evidence>
<dbReference type="InterPro" id="IPR000277">
    <property type="entry name" value="Cys/Met-Metab_PyrdxlP-dep_enz"/>
</dbReference>
<reference evidence="4" key="1">
    <citation type="journal article" date="2021" name="IMA Fungus">
        <title>Genomic characterization of three marine fungi, including Emericellopsis atlantica sp. nov. with signatures of a generalist lifestyle and marine biomass degradation.</title>
        <authorList>
            <person name="Hagestad O.C."/>
            <person name="Hou L."/>
            <person name="Andersen J.H."/>
            <person name="Hansen E.H."/>
            <person name="Altermark B."/>
            <person name="Li C."/>
            <person name="Kuhnert E."/>
            <person name="Cox R.J."/>
            <person name="Crous P.W."/>
            <person name="Spatafora J.W."/>
            <person name="Lail K."/>
            <person name="Amirebrahimi M."/>
            <person name="Lipzen A."/>
            <person name="Pangilinan J."/>
            <person name="Andreopoulos W."/>
            <person name="Hayes R.D."/>
            <person name="Ng V."/>
            <person name="Grigoriev I.V."/>
            <person name="Jackson S.A."/>
            <person name="Sutton T.D.S."/>
            <person name="Dobson A.D.W."/>
            <person name="Rama T."/>
        </authorList>
    </citation>
    <scope>NUCLEOTIDE SEQUENCE</scope>
    <source>
        <strain evidence="4">TRa3180A</strain>
    </source>
</reference>
<dbReference type="GO" id="GO:0003962">
    <property type="term" value="F:cystathionine gamma-synthase activity"/>
    <property type="evidence" value="ECO:0007669"/>
    <property type="project" value="TreeGrafter"/>
</dbReference>
<gene>
    <name evidence="4" type="ORF">BJ878DRAFT_430140</name>
</gene>
<sequence length="549" mass="60457">MISQSLPLGTPLPPHDSHAISVSMPTWNCISDITSGDDSVIDSLQTNYPRLSRFIRHKCVKDLGIAINQRLQYSKDQNHLILSSAKAALRCSSMLRKKHNDSIPRIVKFGPLGRLIAAHHDSWAVFYVVHFHNSLELEAMRFLQEFGDGISSRQAEFCLEQLVRLKSQSIGGNPAIDTLLASEKTAVDIHTGQPQWVPLDSPDKLYVKQAIAKSATSELTSLLPVADSDVFLFANGLSAIGATAQAISTLFAESEAVIYGWPYADTPATIRGCGFSSVTIFAYSTLEELNKLESSLASGRKVAVLFCEAASNPLLLMPDLHHIRQIADMYNFVVVCDDTVATTLNVDILPYVDVIVTSLSKIFSGAGNVMGGSVLLNPNSCHYHKLSAHMRETYEDLFFPGDARVMAENCASFPDRIKKSNETTLNLARLLIVHPAVKSINHPTTVHSRELYDRYRRKDGGYGYLLSIIFHQPEAAIQFYDSLDICKGPSIGTSFSIAIAYSMIAHSAELEWAAEHGIPKHIIRLSVGLEDEEYIIARIRQALSAAENV</sequence>
<protein>
    <submittedName>
        <fullName evidence="4">Cystathionine beta-lyase</fullName>
    </submittedName>
</protein>
<comment type="similarity">
    <text evidence="3">Belongs to the trans-sulfuration enzymes family.</text>
</comment>
<dbReference type="Proteomes" id="UP000887226">
    <property type="component" value="Unassembled WGS sequence"/>
</dbReference>
<dbReference type="InterPro" id="IPR015424">
    <property type="entry name" value="PyrdxlP-dep_Trfase"/>
</dbReference>
<dbReference type="PANTHER" id="PTHR42699:SF1">
    <property type="entry name" value="CYSTATHIONINE GAMMA-SYNTHASE-RELATED"/>
    <property type="match status" value="1"/>
</dbReference>
<dbReference type="GO" id="GO:0030170">
    <property type="term" value="F:pyridoxal phosphate binding"/>
    <property type="evidence" value="ECO:0007669"/>
    <property type="project" value="InterPro"/>
</dbReference>
<dbReference type="OrthoDB" id="10047078at2759"/>
<dbReference type="Gene3D" id="3.40.640.10">
    <property type="entry name" value="Type I PLP-dependent aspartate aminotransferase-like (Major domain)"/>
    <property type="match status" value="1"/>
</dbReference>
<dbReference type="Gene3D" id="3.90.1150.10">
    <property type="entry name" value="Aspartate Aminotransferase, domain 1"/>
    <property type="match status" value="1"/>
</dbReference>
<dbReference type="Pfam" id="PF01053">
    <property type="entry name" value="Cys_Met_Meta_PP"/>
    <property type="match status" value="1"/>
</dbReference>